<feature type="coiled-coil region" evidence="10">
    <location>
        <begin position="99"/>
        <end position="163"/>
    </location>
</feature>
<dbReference type="STRING" id="568069.A0A1J1IX65"/>
<dbReference type="PROSITE" id="PS50192">
    <property type="entry name" value="T_SNARE"/>
    <property type="match status" value="1"/>
</dbReference>
<dbReference type="Gene3D" id="1.20.5.110">
    <property type="match status" value="1"/>
</dbReference>
<dbReference type="FunFam" id="1.20.5.110:FF:000006">
    <property type="entry name" value="Syntaxin 6"/>
    <property type="match status" value="1"/>
</dbReference>
<dbReference type="OrthoDB" id="546861at2759"/>
<dbReference type="CDD" id="cd21443">
    <property type="entry name" value="SNARE_NTD_STX6_STX10"/>
    <property type="match status" value="1"/>
</dbReference>
<dbReference type="SMART" id="SM00397">
    <property type="entry name" value="t_SNARE"/>
    <property type="match status" value="1"/>
</dbReference>
<evidence type="ECO:0000256" key="5">
    <source>
        <dbReference type="ARBA" id="ARBA00022989"/>
    </source>
</evidence>
<comment type="subcellular location">
    <subcellularLocation>
        <location evidence="9">Golgi apparatus</location>
        <location evidence="9">trans-Golgi network membrane</location>
        <topology evidence="9">Single-pass type IV membrane protein</topology>
    </subcellularLocation>
</comment>
<keyword evidence="5 11" id="KW-1133">Transmembrane helix</keyword>
<dbReference type="Proteomes" id="UP000183832">
    <property type="component" value="Unassembled WGS sequence"/>
</dbReference>
<dbReference type="GO" id="GO:0005802">
    <property type="term" value="C:trans-Golgi network"/>
    <property type="evidence" value="ECO:0007669"/>
    <property type="project" value="UniProtKB-ARBA"/>
</dbReference>
<keyword evidence="14" id="KW-1185">Reference proteome</keyword>
<evidence type="ECO:0000256" key="7">
    <source>
        <dbReference type="ARBA" id="ARBA00023054"/>
    </source>
</evidence>
<dbReference type="InterPro" id="IPR015260">
    <property type="entry name" value="Syntaxin-6/10/61_N"/>
</dbReference>
<evidence type="ECO:0000313" key="14">
    <source>
        <dbReference type="Proteomes" id="UP000183832"/>
    </source>
</evidence>
<dbReference type="AlphaFoldDB" id="A0A1J1IX65"/>
<reference evidence="13 14" key="1">
    <citation type="submission" date="2015-04" db="EMBL/GenBank/DDBJ databases">
        <authorList>
            <person name="Syromyatnikov M.Y."/>
            <person name="Popov V.N."/>
        </authorList>
    </citation>
    <scope>NUCLEOTIDE SEQUENCE [LARGE SCALE GENOMIC DNA]</scope>
</reference>
<keyword evidence="6" id="KW-0333">Golgi apparatus</keyword>
<sequence>MNSSADLYLKCEIYFFPSENLLIFLSSFLFKFFAIFCINLTLINIFCSFISISHCVDVPKITYSEVFKGLNKTRGLFLRYRELQKDETNENPGDLDYTTTELRNSLRSIEWDLEDLEDTIVIAEKNPKHKIDSQELNQRRQFINATKNEIKSMKDKISILKNRDKDITAIQPLLDEPSPKNNSNINSNNSTNNISIGNNLMSTMAAARHSGTKYSKLENIHDSPSHHNNGNYDGDSAFLGETVSIQQRMLQTQDEQLDMMSDSIGTLKTVSRQIGIEVDEQAVMLDDFGNELDVTETKLDATMRKMGKVLQLSNNDRRQWTAIFILSVLLLVVIILFIIL</sequence>
<feature type="transmembrane region" description="Helical" evidence="11">
    <location>
        <begin position="320"/>
        <end position="339"/>
    </location>
</feature>
<dbReference type="PANTHER" id="PTHR12791">
    <property type="entry name" value="GOLGI SNARE BET1-RELATED"/>
    <property type="match status" value="1"/>
</dbReference>
<dbReference type="SUPFAM" id="SSF58038">
    <property type="entry name" value="SNARE fusion complex"/>
    <property type="match status" value="1"/>
</dbReference>
<evidence type="ECO:0000256" key="8">
    <source>
        <dbReference type="ARBA" id="ARBA00023136"/>
    </source>
</evidence>
<dbReference type="InterPro" id="IPR000727">
    <property type="entry name" value="T_SNARE_dom"/>
</dbReference>
<keyword evidence="7 10" id="KW-0175">Coiled coil</keyword>
<dbReference type="GO" id="GO:0031090">
    <property type="term" value="C:organelle membrane"/>
    <property type="evidence" value="ECO:0007669"/>
    <property type="project" value="UniProtKB-ARBA"/>
</dbReference>
<evidence type="ECO:0000256" key="4">
    <source>
        <dbReference type="ARBA" id="ARBA00022927"/>
    </source>
</evidence>
<evidence type="ECO:0000256" key="11">
    <source>
        <dbReference type="SAM" id="Phobius"/>
    </source>
</evidence>
<accession>A0A1J1IX65</accession>
<evidence type="ECO:0000256" key="2">
    <source>
        <dbReference type="ARBA" id="ARBA00022448"/>
    </source>
</evidence>
<dbReference type="InterPro" id="IPR010989">
    <property type="entry name" value="SNARE"/>
</dbReference>
<evidence type="ECO:0000256" key="1">
    <source>
        <dbReference type="ARBA" id="ARBA00009063"/>
    </source>
</evidence>
<dbReference type="EMBL" id="CVRI01000059">
    <property type="protein sequence ID" value="CRL03750.1"/>
    <property type="molecule type" value="Genomic_DNA"/>
</dbReference>
<dbReference type="SUPFAM" id="SSF47661">
    <property type="entry name" value="t-snare proteins"/>
    <property type="match status" value="1"/>
</dbReference>
<proteinExistence type="inferred from homology"/>
<dbReference type="Pfam" id="PF09177">
    <property type="entry name" value="STX6_10_61_N"/>
    <property type="match status" value="1"/>
</dbReference>
<dbReference type="FunFam" id="1.20.58.90:FF:000004">
    <property type="entry name" value="Syntaxin 10"/>
    <property type="match status" value="1"/>
</dbReference>
<dbReference type="GO" id="GO:0048193">
    <property type="term" value="P:Golgi vesicle transport"/>
    <property type="evidence" value="ECO:0007669"/>
    <property type="project" value="InterPro"/>
</dbReference>
<evidence type="ECO:0000259" key="12">
    <source>
        <dbReference type="PROSITE" id="PS50192"/>
    </source>
</evidence>
<organism evidence="13 14">
    <name type="scientific">Clunio marinus</name>
    <dbReference type="NCBI Taxonomy" id="568069"/>
    <lineage>
        <taxon>Eukaryota</taxon>
        <taxon>Metazoa</taxon>
        <taxon>Ecdysozoa</taxon>
        <taxon>Arthropoda</taxon>
        <taxon>Hexapoda</taxon>
        <taxon>Insecta</taxon>
        <taxon>Pterygota</taxon>
        <taxon>Neoptera</taxon>
        <taxon>Endopterygota</taxon>
        <taxon>Diptera</taxon>
        <taxon>Nematocera</taxon>
        <taxon>Chironomoidea</taxon>
        <taxon>Chironomidae</taxon>
        <taxon>Clunio</taxon>
    </lineage>
</organism>
<dbReference type="CDD" id="cd15851">
    <property type="entry name" value="SNARE_Syntaxin6"/>
    <property type="match status" value="1"/>
</dbReference>
<dbReference type="PROSITE" id="PS00914">
    <property type="entry name" value="SYNTAXIN"/>
    <property type="match status" value="1"/>
</dbReference>
<gene>
    <name evidence="13" type="primary">putative Syntaxin-6</name>
    <name evidence="13" type="ORF">CLUMA_CG016169</name>
</gene>
<feature type="transmembrane region" description="Helical" evidence="11">
    <location>
        <begin position="21"/>
        <end position="46"/>
    </location>
</feature>
<protein>
    <submittedName>
        <fullName evidence="13">CLUMA_CG016169, isoform A</fullName>
    </submittedName>
</protein>
<evidence type="ECO:0000256" key="9">
    <source>
        <dbReference type="ARBA" id="ARBA00037801"/>
    </source>
</evidence>
<evidence type="ECO:0000313" key="13">
    <source>
        <dbReference type="EMBL" id="CRL03750.1"/>
    </source>
</evidence>
<comment type="similarity">
    <text evidence="1">Belongs to the syntaxin family.</text>
</comment>
<keyword evidence="8 11" id="KW-0472">Membrane</keyword>
<evidence type="ECO:0000256" key="6">
    <source>
        <dbReference type="ARBA" id="ARBA00023034"/>
    </source>
</evidence>
<dbReference type="Gene3D" id="1.20.58.90">
    <property type="match status" value="1"/>
</dbReference>
<feature type="domain" description="T-SNARE coiled-coil homology" evidence="12">
    <location>
        <begin position="247"/>
        <end position="309"/>
    </location>
</feature>
<dbReference type="GO" id="GO:0006886">
    <property type="term" value="P:intracellular protein transport"/>
    <property type="evidence" value="ECO:0007669"/>
    <property type="project" value="InterPro"/>
</dbReference>
<keyword evidence="4" id="KW-0653">Protein transport</keyword>
<dbReference type="GO" id="GO:0005484">
    <property type="term" value="F:SNAP receptor activity"/>
    <property type="evidence" value="ECO:0007669"/>
    <property type="project" value="InterPro"/>
</dbReference>
<keyword evidence="3 11" id="KW-0812">Transmembrane</keyword>
<dbReference type="InterPro" id="IPR006012">
    <property type="entry name" value="Syntaxin/epimorphin_CS"/>
</dbReference>
<evidence type="ECO:0000256" key="10">
    <source>
        <dbReference type="SAM" id="Coils"/>
    </source>
</evidence>
<evidence type="ECO:0000256" key="3">
    <source>
        <dbReference type="ARBA" id="ARBA00022692"/>
    </source>
</evidence>
<keyword evidence="2" id="KW-0813">Transport</keyword>
<name>A0A1J1IX65_9DIPT</name>